<feature type="domain" description="GH16" evidence="3">
    <location>
        <begin position="82"/>
        <end position="332"/>
    </location>
</feature>
<dbReference type="SUPFAM" id="SSF49899">
    <property type="entry name" value="Concanavalin A-like lectins/glucanases"/>
    <property type="match status" value="1"/>
</dbReference>
<evidence type="ECO:0000256" key="1">
    <source>
        <dbReference type="ARBA" id="ARBA00006865"/>
    </source>
</evidence>
<keyword evidence="4" id="KW-0614">Plasmid</keyword>
<dbReference type="PANTHER" id="PTHR10963">
    <property type="entry name" value="GLYCOSYL HYDROLASE-RELATED"/>
    <property type="match status" value="1"/>
</dbReference>
<dbReference type="EMBL" id="CP123386">
    <property type="protein sequence ID" value="XCC96783.1"/>
    <property type="molecule type" value="Genomic_DNA"/>
</dbReference>
<dbReference type="InterPro" id="IPR013320">
    <property type="entry name" value="ConA-like_dom_sf"/>
</dbReference>
<name>A0AAU8AP37_9RHOB</name>
<gene>
    <name evidence="4" type="ORF">PVT71_24120</name>
</gene>
<keyword evidence="4" id="KW-0378">Hydrolase</keyword>
<organism evidence="4">
    <name type="scientific">Alloyangia sp. H15</name>
    <dbReference type="NCBI Taxonomy" id="3029062"/>
    <lineage>
        <taxon>Bacteria</taxon>
        <taxon>Pseudomonadati</taxon>
        <taxon>Pseudomonadota</taxon>
        <taxon>Alphaproteobacteria</taxon>
        <taxon>Rhodobacterales</taxon>
        <taxon>Roseobacteraceae</taxon>
        <taxon>Alloyangia</taxon>
    </lineage>
</organism>
<evidence type="ECO:0000256" key="2">
    <source>
        <dbReference type="SAM" id="SignalP"/>
    </source>
</evidence>
<evidence type="ECO:0000259" key="3">
    <source>
        <dbReference type="PROSITE" id="PS51762"/>
    </source>
</evidence>
<dbReference type="GO" id="GO:0005975">
    <property type="term" value="P:carbohydrate metabolic process"/>
    <property type="evidence" value="ECO:0007669"/>
    <property type="project" value="InterPro"/>
</dbReference>
<geneLocation type="plasmid" evidence="4">
    <name>unnamed1</name>
</geneLocation>
<sequence length="469" mass="50824">MRFRRLARLVAVLGLCCAGALPGRAAETSIAEAPEQLSLGAPDTGFRPDVMTAAPGVSRRVELRRTFFDDFDSLEPGQGRWAHRAYRPYPPEDPENSIHLRLLNDQQAFYADPAFEGTTGAPLGLDPFSVENSILTITADRVPAGITPGMIGDTGDGRALDYYSGQLSSWPSFTQKHGFFEVRAKIPRFEGAWPALWLVGLNYKPEDGPVVRWPEVGEIDFLEMVRGDIHQAVHYGTGDGTTHASAGMGGFRFDGFDEGFHNYGVLWTEEQVTFFIDRKPTTTVSLPGELDQPMQMILNLGIGGRWPGSVDPAALPVRMEVDWAAAYEIASDEAEGAAALPELFLGGDFSGPVHGRMELFNDARFRREEGRALVSNGSRARGIAAFPVQLPAGEWRVDVRLRQGQDPGHVAVTDADGAVLIDGAEGEDLLGTITTDGPGEIRVVVVTGGRGQGREVRIERISITPAEPG</sequence>
<feature type="chain" id="PRO_5043605334" evidence="2">
    <location>
        <begin position="26"/>
        <end position="469"/>
    </location>
</feature>
<reference evidence="4" key="1">
    <citation type="submission" date="2023-02" db="EMBL/GenBank/DDBJ databases">
        <title>Description and genomic characterization of Salipiger bruguierae sp. nov., isolated from the sediment of mangrove plant Bruguiera sexangula.</title>
        <authorList>
            <person name="Long M."/>
        </authorList>
    </citation>
    <scope>NUCLEOTIDE SEQUENCE</scope>
    <source>
        <strain evidence="4">H15</strain>
        <plasmid evidence="4">unnamed1</plasmid>
    </source>
</reference>
<dbReference type="CDD" id="cd08023">
    <property type="entry name" value="GH16_laminarinase_like"/>
    <property type="match status" value="1"/>
</dbReference>
<dbReference type="RefSeq" id="WP_353475675.1">
    <property type="nucleotide sequence ID" value="NZ_CP123386.1"/>
</dbReference>
<evidence type="ECO:0000313" key="4">
    <source>
        <dbReference type="EMBL" id="XCC96783.1"/>
    </source>
</evidence>
<protein>
    <submittedName>
        <fullName evidence="4">Glycoside hydrolase family 16 protein</fullName>
    </submittedName>
</protein>
<dbReference type="Pfam" id="PF00722">
    <property type="entry name" value="Glyco_hydro_16"/>
    <property type="match status" value="1"/>
</dbReference>
<feature type="signal peptide" evidence="2">
    <location>
        <begin position="1"/>
        <end position="25"/>
    </location>
</feature>
<dbReference type="PROSITE" id="PS51762">
    <property type="entry name" value="GH16_2"/>
    <property type="match status" value="1"/>
</dbReference>
<dbReference type="PANTHER" id="PTHR10963:SF55">
    <property type="entry name" value="GLYCOSIDE HYDROLASE FAMILY 16 PROTEIN"/>
    <property type="match status" value="1"/>
</dbReference>
<proteinExistence type="inferred from homology"/>
<dbReference type="Gene3D" id="2.60.120.200">
    <property type="match status" value="1"/>
</dbReference>
<dbReference type="InterPro" id="IPR000757">
    <property type="entry name" value="Beta-glucanase-like"/>
</dbReference>
<dbReference type="GO" id="GO:0004553">
    <property type="term" value="F:hydrolase activity, hydrolyzing O-glycosyl compounds"/>
    <property type="evidence" value="ECO:0007669"/>
    <property type="project" value="InterPro"/>
</dbReference>
<comment type="similarity">
    <text evidence="1">Belongs to the glycosyl hydrolase 16 family.</text>
</comment>
<dbReference type="InterPro" id="IPR050546">
    <property type="entry name" value="Glycosyl_Hydrlase_16"/>
</dbReference>
<keyword evidence="2" id="KW-0732">Signal</keyword>
<accession>A0AAU8AP37</accession>
<dbReference type="AlphaFoldDB" id="A0AAU8AP37"/>